<proteinExistence type="predicted"/>
<organism evidence="2 3">
    <name type="scientific">Thlaspi arvense</name>
    <name type="common">Field penny-cress</name>
    <dbReference type="NCBI Taxonomy" id="13288"/>
    <lineage>
        <taxon>Eukaryota</taxon>
        <taxon>Viridiplantae</taxon>
        <taxon>Streptophyta</taxon>
        <taxon>Embryophyta</taxon>
        <taxon>Tracheophyta</taxon>
        <taxon>Spermatophyta</taxon>
        <taxon>Magnoliopsida</taxon>
        <taxon>eudicotyledons</taxon>
        <taxon>Gunneridae</taxon>
        <taxon>Pentapetalae</taxon>
        <taxon>rosids</taxon>
        <taxon>malvids</taxon>
        <taxon>Brassicales</taxon>
        <taxon>Brassicaceae</taxon>
        <taxon>Thlaspideae</taxon>
        <taxon>Thlaspi</taxon>
    </lineage>
</organism>
<keyword evidence="3" id="KW-1185">Reference proteome</keyword>
<dbReference type="EMBL" id="OU466860">
    <property type="protein sequence ID" value="CAH2060668.1"/>
    <property type="molecule type" value="Genomic_DNA"/>
</dbReference>
<accession>A0AAU9S995</accession>
<name>A0AAU9S995_THLAR</name>
<protein>
    <submittedName>
        <fullName evidence="2">Uncharacterized protein</fullName>
    </submittedName>
</protein>
<sequence>MDEDAAHASPCKKQINFRKRQTTKPPPFSDLNKTNLTCCYQIVCFAEDALASSPTQDAPATSYMIFGNHQEFWNDAVEQMYICETTKQEAKVDLRRNVKNEVSFV</sequence>
<evidence type="ECO:0000256" key="1">
    <source>
        <dbReference type="SAM" id="MobiDB-lite"/>
    </source>
</evidence>
<evidence type="ECO:0000313" key="3">
    <source>
        <dbReference type="Proteomes" id="UP000836841"/>
    </source>
</evidence>
<reference evidence="2 3" key="1">
    <citation type="submission" date="2022-03" db="EMBL/GenBank/DDBJ databases">
        <authorList>
            <person name="Nunn A."/>
            <person name="Chopra R."/>
            <person name="Nunn A."/>
            <person name="Contreras Garrido A."/>
        </authorList>
    </citation>
    <scope>NUCLEOTIDE SEQUENCE [LARGE SCALE GENOMIC DNA]</scope>
</reference>
<feature type="region of interest" description="Disordered" evidence="1">
    <location>
        <begin position="1"/>
        <end position="28"/>
    </location>
</feature>
<gene>
    <name evidence="2" type="ORF">TAV2_LOCUS12736</name>
</gene>
<evidence type="ECO:0000313" key="2">
    <source>
        <dbReference type="EMBL" id="CAH2060668.1"/>
    </source>
</evidence>
<dbReference type="Proteomes" id="UP000836841">
    <property type="component" value="Chromosome 4"/>
</dbReference>
<dbReference type="AlphaFoldDB" id="A0AAU9S995"/>